<dbReference type="Gene3D" id="3.10.450.40">
    <property type="match status" value="1"/>
</dbReference>
<dbReference type="Proteomes" id="UP000272771">
    <property type="component" value="Chromosome"/>
</dbReference>
<feature type="domain" description="PepSY" evidence="1">
    <location>
        <begin position="36"/>
        <end position="93"/>
    </location>
</feature>
<evidence type="ECO:0000313" key="2">
    <source>
        <dbReference type="EMBL" id="VEJ50745.1"/>
    </source>
</evidence>
<sequence length="115" mass="12407">MITTRKILNGLALAAILSVVVSALAVAFSFGMFAAVSGKEAAANALAEIGGYAKEVDFEYDYHTGGHYEVEVLSNGLKHDVIVDADDGKVLAVQTKGYKKYPYHGENMQIKMHNQ</sequence>
<dbReference type="AlphaFoldDB" id="A0A3S4Z8E4"/>
<accession>A0A3S4Z8E4</accession>
<keyword evidence="3" id="KW-1185">Reference proteome</keyword>
<dbReference type="Pfam" id="PF03413">
    <property type="entry name" value="PepSY"/>
    <property type="match status" value="1"/>
</dbReference>
<dbReference type="RefSeq" id="WP_004283769.1">
    <property type="nucleotide sequence ID" value="NZ_CAUJRG010000017.1"/>
</dbReference>
<reference evidence="2 3" key="1">
    <citation type="submission" date="2018-12" db="EMBL/GenBank/DDBJ databases">
        <authorList>
            <consortium name="Pathogen Informatics"/>
        </authorList>
    </citation>
    <scope>NUCLEOTIDE SEQUENCE [LARGE SCALE GENOMIC DNA]</scope>
    <source>
        <strain evidence="2 3">NCTC12742</strain>
    </source>
</reference>
<evidence type="ECO:0000313" key="3">
    <source>
        <dbReference type="Proteomes" id="UP000272771"/>
    </source>
</evidence>
<proteinExistence type="predicted"/>
<name>A0A3S4Z8E4_9NEIS</name>
<dbReference type="InterPro" id="IPR025711">
    <property type="entry name" value="PepSY"/>
</dbReference>
<dbReference type="OrthoDB" id="8606976at2"/>
<dbReference type="EMBL" id="LR134533">
    <property type="protein sequence ID" value="VEJ50745.1"/>
    <property type="molecule type" value="Genomic_DNA"/>
</dbReference>
<protein>
    <recommendedName>
        <fullName evidence="1">PepSY domain-containing protein</fullName>
    </recommendedName>
</protein>
<gene>
    <name evidence="2" type="ORF">NCTC12742_00854</name>
</gene>
<organism evidence="2 3">
    <name type="scientific">Neisseria weaveri</name>
    <dbReference type="NCBI Taxonomy" id="28091"/>
    <lineage>
        <taxon>Bacteria</taxon>
        <taxon>Pseudomonadati</taxon>
        <taxon>Pseudomonadota</taxon>
        <taxon>Betaproteobacteria</taxon>
        <taxon>Neisseriales</taxon>
        <taxon>Neisseriaceae</taxon>
        <taxon>Neisseria</taxon>
    </lineage>
</organism>
<evidence type="ECO:0000259" key="1">
    <source>
        <dbReference type="Pfam" id="PF03413"/>
    </source>
</evidence>